<name>A0A061JHA4_9PROT</name>
<dbReference type="AlphaFoldDB" id="A0A061JHA4"/>
<accession>A0A061JHA4</accession>
<proteinExistence type="predicted"/>
<dbReference type="Proteomes" id="UP000026922">
    <property type="component" value="Unassembled WGS sequence"/>
</dbReference>
<evidence type="ECO:0000313" key="2">
    <source>
        <dbReference type="Proteomes" id="UP000026922"/>
    </source>
</evidence>
<gene>
    <name evidence="1" type="ORF">K737_300919</name>
</gene>
<evidence type="ECO:0000313" key="1">
    <source>
        <dbReference type="EMBL" id="ETZ04662.1"/>
    </source>
</evidence>
<organism evidence="1 2">
    <name type="scientific">Holospora undulata HU1</name>
    <dbReference type="NCBI Taxonomy" id="1321371"/>
    <lineage>
        <taxon>Bacteria</taxon>
        <taxon>Pseudomonadati</taxon>
        <taxon>Pseudomonadota</taxon>
        <taxon>Alphaproteobacteria</taxon>
        <taxon>Holosporales</taxon>
        <taxon>Holosporaceae</taxon>
        <taxon>Holospora</taxon>
    </lineage>
</organism>
<reference evidence="1 2" key="1">
    <citation type="journal article" date="2013" name="Genome Announc.">
        <title>Draft Genome Sequence of Holospora undulata Strain HU1, a Micronucleus-Specific Symbiont of the Ciliate Paramecium caudatum.</title>
        <authorList>
            <person name="Dohra H."/>
            <person name="Suzuki H."/>
            <person name="Suzuki T."/>
            <person name="Tanaka K."/>
            <person name="Fujishima M."/>
        </authorList>
    </citation>
    <scope>NUCLEOTIDE SEQUENCE [LARGE SCALE GENOMIC DNA]</scope>
    <source>
        <strain evidence="1 2">HU1</strain>
    </source>
</reference>
<sequence>MKGAVKSGRDHFSHSVKVFNYAFKISYMGPSKCVSGFVFTKNGSINQQKS</sequence>
<dbReference type="EMBL" id="ARPM03000162">
    <property type="protein sequence ID" value="ETZ04662.1"/>
    <property type="molecule type" value="Genomic_DNA"/>
</dbReference>
<protein>
    <submittedName>
        <fullName evidence="1">Uncharacterized protein</fullName>
    </submittedName>
</protein>
<comment type="caution">
    <text evidence="1">The sequence shown here is derived from an EMBL/GenBank/DDBJ whole genome shotgun (WGS) entry which is preliminary data.</text>
</comment>
<keyword evidence="2" id="KW-1185">Reference proteome</keyword>